<sequence>MDPRRIGRELAGAAVTVDPGLPAPVRAGVGELVRRPLGPGTGPRIHVGPTLPELGPGERLLWMHSSNAGVDALLASAAWPPGTLLTRTVGRMGERIGQYVLAWVLAELQDIPAFLDQHASRTWNRLPTELADGTLAVVLGTGGIGAGIAAALRPCGVRTVGVARTARPVPGFDEVVALGAPDGSRAPDGSGAPSAELAAALGAARWVVDALPLTPATAGLLGSGFFGAMDGATFLNVGRGATVRTEALGRALEEGRVAHAVLDVLPEEPAGPGSPAWELPRTTLTSHSAGPTTAADVLADFRAAWGALSAGRLPGLAVRLTRGY</sequence>
<evidence type="ECO:0000313" key="5">
    <source>
        <dbReference type="EMBL" id="OEV01363.1"/>
    </source>
</evidence>
<accession>A0A1E7KBP9</accession>
<comment type="caution">
    <text evidence="5">The sequence shown here is derived from an EMBL/GenBank/DDBJ whole genome shotgun (WGS) entry which is preliminary data.</text>
</comment>
<evidence type="ECO:0000313" key="6">
    <source>
        <dbReference type="Proteomes" id="UP000175829"/>
    </source>
</evidence>
<dbReference type="PANTHER" id="PTHR43333:SF1">
    <property type="entry name" value="D-ISOMER SPECIFIC 2-HYDROXYACID DEHYDROGENASE NAD-BINDING DOMAIN-CONTAINING PROTEIN"/>
    <property type="match status" value="1"/>
</dbReference>
<dbReference type="GO" id="GO:0051287">
    <property type="term" value="F:NAD binding"/>
    <property type="evidence" value="ECO:0007669"/>
    <property type="project" value="InterPro"/>
</dbReference>
<feature type="domain" description="D-isomer specific 2-hydroxyacid dehydrogenase NAD-binding" evidence="4">
    <location>
        <begin position="102"/>
        <end position="289"/>
    </location>
</feature>
<dbReference type="PANTHER" id="PTHR43333">
    <property type="entry name" value="2-HACID_DH_C DOMAIN-CONTAINING PROTEIN"/>
    <property type="match status" value="1"/>
</dbReference>
<dbReference type="EMBL" id="LJGV01000022">
    <property type="protein sequence ID" value="OEV01363.1"/>
    <property type="molecule type" value="Genomic_DNA"/>
</dbReference>
<evidence type="ECO:0000256" key="1">
    <source>
        <dbReference type="ARBA" id="ARBA00023002"/>
    </source>
</evidence>
<dbReference type="InterPro" id="IPR036291">
    <property type="entry name" value="NAD(P)-bd_dom_sf"/>
</dbReference>
<organism evidence="5 6">
    <name type="scientific">Streptomyces qinglanensis</name>
    <dbReference type="NCBI Taxonomy" id="943816"/>
    <lineage>
        <taxon>Bacteria</taxon>
        <taxon>Bacillati</taxon>
        <taxon>Actinomycetota</taxon>
        <taxon>Actinomycetes</taxon>
        <taxon>Kitasatosporales</taxon>
        <taxon>Streptomycetaceae</taxon>
        <taxon>Streptomyces</taxon>
    </lineage>
</organism>
<protein>
    <submittedName>
        <fullName evidence="5">Hydroxyacid dehydrogenase</fullName>
    </submittedName>
</protein>
<dbReference type="AlphaFoldDB" id="A0A1E7KBP9"/>
<keyword evidence="1" id="KW-0560">Oxidoreductase</keyword>
<dbReference type="InterPro" id="IPR006140">
    <property type="entry name" value="D-isomer_DH_NAD-bd"/>
</dbReference>
<evidence type="ECO:0000256" key="3">
    <source>
        <dbReference type="SAM" id="MobiDB-lite"/>
    </source>
</evidence>
<dbReference type="Gene3D" id="3.40.50.720">
    <property type="entry name" value="NAD(P)-binding Rossmann-like Domain"/>
    <property type="match status" value="2"/>
</dbReference>
<dbReference type="PATRIC" id="fig|943816.4.peg.3093"/>
<keyword evidence="2" id="KW-0520">NAD</keyword>
<evidence type="ECO:0000259" key="4">
    <source>
        <dbReference type="Pfam" id="PF02826"/>
    </source>
</evidence>
<dbReference type="Pfam" id="PF02826">
    <property type="entry name" value="2-Hacid_dh_C"/>
    <property type="match status" value="1"/>
</dbReference>
<feature type="region of interest" description="Disordered" evidence="3">
    <location>
        <begin position="267"/>
        <end position="289"/>
    </location>
</feature>
<dbReference type="SUPFAM" id="SSF51735">
    <property type="entry name" value="NAD(P)-binding Rossmann-fold domains"/>
    <property type="match status" value="1"/>
</dbReference>
<name>A0A1E7KBP9_9ACTN</name>
<proteinExistence type="predicted"/>
<evidence type="ECO:0000256" key="2">
    <source>
        <dbReference type="ARBA" id="ARBA00023027"/>
    </source>
</evidence>
<dbReference type="GO" id="GO:0016491">
    <property type="term" value="F:oxidoreductase activity"/>
    <property type="evidence" value="ECO:0007669"/>
    <property type="project" value="UniProtKB-KW"/>
</dbReference>
<dbReference type="Proteomes" id="UP000175829">
    <property type="component" value="Unassembled WGS sequence"/>
</dbReference>
<reference evidence="5 6" key="1">
    <citation type="journal article" date="2016" name="Front. Microbiol.">
        <title>Comparative Genomics Analysis of Streptomyces Species Reveals Their Adaptation to the Marine Environment and Their Diversity at the Genomic Level.</title>
        <authorList>
            <person name="Tian X."/>
            <person name="Zhang Z."/>
            <person name="Yang T."/>
            <person name="Chen M."/>
            <person name="Li J."/>
            <person name="Chen F."/>
            <person name="Yang J."/>
            <person name="Li W."/>
            <person name="Zhang B."/>
            <person name="Zhang Z."/>
            <person name="Wu J."/>
            <person name="Zhang C."/>
            <person name="Long L."/>
            <person name="Xiao J."/>
        </authorList>
    </citation>
    <scope>NUCLEOTIDE SEQUENCE [LARGE SCALE GENOMIC DNA]</scope>
    <source>
        <strain evidence="5 6">SCSIO M10379</strain>
    </source>
</reference>
<gene>
    <name evidence="5" type="ORF">AN217_18020</name>
</gene>